<sequence>MIKRAMLSSTECLPTEHWSAATKFSYCPTTNFLQPFHRGKAIPNFVARRKIGTIFLSQNQSQLTAKHLQKKCCSRPAVCEQPFYEELKERVEKISTPGPDDHTVATGRAKITVHHCTARAV</sequence>
<protein>
    <submittedName>
        <fullName evidence="1">Uncharacterized protein</fullName>
    </submittedName>
</protein>
<dbReference type="Proteomes" id="UP000186922">
    <property type="component" value="Unassembled WGS sequence"/>
</dbReference>
<accession>A0A1D1UNN4</accession>
<keyword evidence="2" id="KW-1185">Reference proteome</keyword>
<gene>
    <name evidence="1" type="primary">RvY_03380-1</name>
    <name evidence="1" type="synonym">RvY_03380.1</name>
    <name evidence="1" type="ORF">RvY_03380</name>
</gene>
<reference evidence="1 2" key="1">
    <citation type="journal article" date="2016" name="Nat. Commun.">
        <title>Extremotolerant tardigrade genome and improved radiotolerance of human cultured cells by tardigrade-unique protein.</title>
        <authorList>
            <person name="Hashimoto T."/>
            <person name="Horikawa D.D."/>
            <person name="Saito Y."/>
            <person name="Kuwahara H."/>
            <person name="Kozuka-Hata H."/>
            <person name="Shin-I T."/>
            <person name="Minakuchi Y."/>
            <person name="Ohishi K."/>
            <person name="Motoyama A."/>
            <person name="Aizu T."/>
            <person name="Enomoto A."/>
            <person name="Kondo K."/>
            <person name="Tanaka S."/>
            <person name="Hara Y."/>
            <person name="Koshikawa S."/>
            <person name="Sagara H."/>
            <person name="Miura T."/>
            <person name="Yokobori S."/>
            <person name="Miyagawa K."/>
            <person name="Suzuki Y."/>
            <person name="Kubo T."/>
            <person name="Oyama M."/>
            <person name="Kohara Y."/>
            <person name="Fujiyama A."/>
            <person name="Arakawa K."/>
            <person name="Katayama T."/>
            <person name="Toyoda A."/>
            <person name="Kunieda T."/>
        </authorList>
    </citation>
    <scope>NUCLEOTIDE SEQUENCE [LARGE SCALE GENOMIC DNA]</scope>
    <source>
        <strain evidence="1 2">YOKOZUNA-1</strain>
    </source>
</reference>
<evidence type="ECO:0000313" key="1">
    <source>
        <dbReference type="EMBL" id="GAU91051.1"/>
    </source>
</evidence>
<organism evidence="1 2">
    <name type="scientific">Ramazzottius varieornatus</name>
    <name type="common">Water bear</name>
    <name type="synonym">Tardigrade</name>
    <dbReference type="NCBI Taxonomy" id="947166"/>
    <lineage>
        <taxon>Eukaryota</taxon>
        <taxon>Metazoa</taxon>
        <taxon>Ecdysozoa</taxon>
        <taxon>Tardigrada</taxon>
        <taxon>Eutardigrada</taxon>
        <taxon>Parachela</taxon>
        <taxon>Hypsibioidea</taxon>
        <taxon>Ramazzottiidae</taxon>
        <taxon>Ramazzottius</taxon>
    </lineage>
</organism>
<comment type="caution">
    <text evidence="1">The sequence shown here is derived from an EMBL/GenBank/DDBJ whole genome shotgun (WGS) entry which is preliminary data.</text>
</comment>
<dbReference type="AlphaFoldDB" id="A0A1D1UNN4"/>
<dbReference type="EMBL" id="BDGG01000001">
    <property type="protein sequence ID" value="GAU91051.1"/>
    <property type="molecule type" value="Genomic_DNA"/>
</dbReference>
<name>A0A1D1UNN4_RAMVA</name>
<proteinExistence type="predicted"/>
<evidence type="ECO:0000313" key="2">
    <source>
        <dbReference type="Proteomes" id="UP000186922"/>
    </source>
</evidence>